<dbReference type="GO" id="GO:0002949">
    <property type="term" value="P:tRNA threonylcarbamoyladenosine modification"/>
    <property type="evidence" value="ECO:0007669"/>
    <property type="project" value="InterPro"/>
</dbReference>
<name>A0A5R8ZEG1_9PSED</name>
<dbReference type="RefSeq" id="WP_138218639.1">
    <property type="nucleotide sequence ID" value="NZ_VAUO01000002.1"/>
</dbReference>
<dbReference type="FunFam" id="3.30.420.40:FF:000097">
    <property type="entry name" value="tRNA threonylcarbamoyladenosine biosynthesis protein TsaB"/>
    <property type="match status" value="1"/>
</dbReference>
<reference evidence="8 9" key="1">
    <citation type="submission" date="2019-05" db="EMBL/GenBank/DDBJ databases">
        <title>Pseudomonas sp. SC006 isolated from lettuce that can produce HBGAs.</title>
        <authorList>
            <person name="Wang D."/>
            <person name="Liao N."/>
            <person name="Liu D."/>
            <person name="Zhang Z."/>
            <person name="Zou S."/>
        </authorList>
    </citation>
    <scope>NUCLEOTIDE SEQUENCE [LARGE SCALE GENOMIC DNA]</scope>
    <source>
        <strain evidence="8 9">SC006</strain>
    </source>
</reference>
<dbReference type="Gene3D" id="3.30.420.40">
    <property type="match status" value="2"/>
</dbReference>
<dbReference type="Proteomes" id="UP000309819">
    <property type="component" value="Unassembled WGS sequence"/>
</dbReference>
<sequence length="224" mass="23736">MTTLLALDTATEACSVALLHDGKVTSHYEVIPRMHAQKLLPMIKQLLADSGVALSAVDAIAFGRGPGAFTGVRIAIGVVQGLAFALERPVLPTSNLAALAQGALRRHGVQQVAAAIDARMDEVYWGCYQAELGEMRLIGQEAVIAPERVALPDDLGDDWYGAGTGWSLAERLAVKLTASDPAALPDAQDILSLARFAWTRGEAVAAELAQPVYLRDNVATPKAR</sequence>
<accession>A0A5R8ZEG1</accession>
<dbReference type="NCBIfam" id="TIGR03725">
    <property type="entry name" value="T6A_YeaZ"/>
    <property type="match status" value="1"/>
</dbReference>
<evidence type="ECO:0000259" key="7">
    <source>
        <dbReference type="Pfam" id="PF00814"/>
    </source>
</evidence>
<feature type="domain" description="Gcp-like" evidence="7">
    <location>
        <begin position="30"/>
        <end position="193"/>
    </location>
</feature>
<comment type="caution">
    <text evidence="8">The sequence shown here is derived from an EMBL/GenBank/DDBJ whole genome shotgun (WGS) entry which is preliminary data.</text>
</comment>
<dbReference type="EMBL" id="VAUO01000002">
    <property type="protein sequence ID" value="TLP63226.1"/>
    <property type="molecule type" value="Genomic_DNA"/>
</dbReference>
<dbReference type="OrthoDB" id="9809995at2"/>
<evidence type="ECO:0000256" key="2">
    <source>
        <dbReference type="ARBA" id="ARBA00010493"/>
    </source>
</evidence>
<protein>
    <recommendedName>
        <fullName evidence="3">tRNA threonylcarbamoyladenosine biosynthesis protein TsaB</fullName>
    </recommendedName>
    <alternativeName>
        <fullName evidence="6">t(6)A37 threonylcarbamoyladenosine biosynthesis protein TsaB</fullName>
    </alternativeName>
</protein>
<keyword evidence="4" id="KW-0963">Cytoplasm</keyword>
<dbReference type="GO" id="GO:0016740">
    <property type="term" value="F:transferase activity"/>
    <property type="evidence" value="ECO:0007669"/>
    <property type="project" value="UniProtKB-KW"/>
</dbReference>
<comment type="similarity">
    <text evidence="2">Belongs to the KAE1 / TsaD family. TsaB subfamily.</text>
</comment>
<organism evidence="8 9">
    <name type="scientific">Pseudomonas mosselii</name>
    <dbReference type="NCBI Taxonomy" id="78327"/>
    <lineage>
        <taxon>Bacteria</taxon>
        <taxon>Pseudomonadati</taxon>
        <taxon>Pseudomonadota</taxon>
        <taxon>Gammaproteobacteria</taxon>
        <taxon>Pseudomonadales</taxon>
        <taxon>Pseudomonadaceae</taxon>
        <taxon>Pseudomonas</taxon>
    </lineage>
</organism>
<dbReference type="PANTHER" id="PTHR11735">
    <property type="entry name" value="TRNA N6-ADENOSINE THREONYLCARBAMOYLTRANSFERASE"/>
    <property type="match status" value="1"/>
</dbReference>
<evidence type="ECO:0000313" key="9">
    <source>
        <dbReference type="Proteomes" id="UP000309819"/>
    </source>
</evidence>
<evidence type="ECO:0000256" key="3">
    <source>
        <dbReference type="ARBA" id="ARBA00019012"/>
    </source>
</evidence>
<dbReference type="InterPro" id="IPR022496">
    <property type="entry name" value="T6A_TsaB"/>
</dbReference>
<dbReference type="SUPFAM" id="SSF53067">
    <property type="entry name" value="Actin-like ATPase domain"/>
    <property type="match status" value="2"/>
</dbReference>
<evidence type="ECO:0000256" key="6">
    <source>
        <dbReference type="ARBA" id="ARBA00032446"/>
    </source>
</evidence>
<dbReference type="GO" id="GO:0005829">
    <property type="term" value="C:cytosol"/>
    <property type="evidence" value="ECO:0007669"/>
    <property type="project" value="TreeGrafter"/>
</dbReference>
<keyword evidence="8" id="KW-0808">Transferase</keyword>
<keyword evidence="9" id="KW-1185">Reference proteome</keyword>
<dbReference type="InterPro" id="IPR043129">
    <property type="entry name" value="ATPase_NBD"/>
</dbReference>
<evidence type="ECO:0000313" key="8">
    <source>
        <dbReference type="EMBL" id="TLP63226.1"/>
    </source>
</evidence>
<dbReference type="AlphaFoldDB" id="A0A5R8ZEG1"/>
<comment type="subcellular location">
    <subcellularLocation>
        <location evidence="1">Cytoplasm</location>
    </subcellularLocation>
</comment>
<dbReference type="PANTHER" id="PTHR11735:SF11">
    <property type="entry name" value="TRNA THREONYLCARBAMOYLADENOSINE BIOSYNTHESIS PROTEIN TSAB"/>
    <property type="match status" value="1"/>
</dbReference>
<dbReference type="InterPro" id="IPR000905">
    <property type="entry name" value="Gcp-like_dom"/>
</dbReference>
<gene>
    <name evidence="8" type="primary">tsaB</name>
    <name evidence="8" type="ORF">FEM01_06985</name>
</gene>
<evidence type="ECO:0000256" key="1">
    <source>
        <dbReference type="ARBA" id="ARBA00004496"/>
    </source>
</evidence>
<dbReference type="Pfam" id="PF00814">
    <property type="entry name" value="TsaD"/>
    <property type="match status" value="1"/>
</dbReference>
<evidence type="ECO:0000256" key="5">
    <source>
        <dbReference type="ARBA" id="ARBA00022694"/>
    </source>
</evidence>
<dbReference type="CDD" id="cd24032">
    <property type="entry name" value="ASKHA_NBD_TsaB"/>
    <property type="match status" value="1"/>
</dbReference>
<keyword evidence="5" id="KW-0819">tRNA processing</keyword>
<evidence type="ECO:0000256" key="4">
    <source>
        <dbReference type="ARBA" id="ARBA00022490"/>
    </source>
</evidence>
<proteinExistence type="inferred from homology"/>